<protein>
    <submittedName>
        <fullName evidence="2">Amidohydrolase family protein</fullName>
    </submittedName>
</protein>
<gene>
    <name evidence="2" type="ORF">ACFSR0_01380</name>
</gene>
<accession>A0ABW5TG65</accession>
<evidence type="ECO:0000259" key="1">
    <source>
        <dbReference type="Pfam" id="PF07969"/>
    </source>
</evidence>
<dbReference type="PANTHER" id="PTHR32027:SF9">
    <property type="entry name" value="BLL3847 PROTEIN"/>
    <property type="match status" value="1"/>
</dbReference>
<feature type="domain" description="Amidohydrolase 3" evidence="1">
    <location>
        <begin position="155"/>
        <end position="278"/>
    </location>
</feature>
<evidence type="ECO:0000313" key="2">
    <source>
        <dbReference type="EMBL" id="MFD2728089.1"/>
    </source>
</evidence>
<dbReference type="Gene3D" id="3.20.20.140">
    <property type="entry name" value="Metal-dependent hydrolases"/>
    <property type="match status" value="1"/>
</dbReference>
<evidence type="ECO:0000313" key="3">
    <source>
        <dbReference type="Proteomes" id="UP001597427"/>
    </source>
</evidence>
<comment type="caution">
    <text evidence="2">The sequence shown here is derived from an EMBL/GenBank/DDBJ whole genome shotgun (WGS) entry which is preliminary data.</text>
</comment>
<sequence length="284" mass="31709">MPDLLVVDGQNYLVLPSLREMHCHLDKSKLGVPWTPVTPAKNLVERFTSEITELDALQLPLKKRAQYLSETELRKGVTFFRSHIDVHPAVGQRYLHEVQELLKDYQTVLQSELVAFPQHGLLRSKAYKEVHEALKNRASIVGGVDPESLDGDAHASLNQTFELAVRHNAPIDIHVHDHYEAGRKTVLELIQYTKEANWQGKVTISHAFGLNDFVGEERQAVFHEMGALGMSVISSVLINGIIPPLVELEAAGVAVHLGCDNIYDSWSPFGTANILEKVNYLPLS</sequence>
<dbReference type="PANTHER" id="PTHR32027">
    <property type="entry name" value="CYTOSINE DEAMINASE"/>
    <property type="match status" value="1"/>
</dbReference>
<dbReference type="EMBL" id="JBHUMO010000007">
    <property type="protein sequence ID" value="MFD2728089.1"/>
    <property type="molecule type" value="Genomic_DNA"/>
</dbReference>
<dbReference type="SUPFAM" id="SSF51556">
    <property type="entry name" value="Metallo-dependent hydrolases"/>
    <property type="match status" value="1"/>
</dbReference>
<reference evidence="3" key="1">
    <citation type="journal article" date="2019" name="Int. J. Syst. Evol. Microbiol.">
        <title>The Global Catalogue of Microorganisms (GCM) 10K type strain sequencing project: providing services to taxonomists for standard genome sequencing and annotation.</title>
        <authorList>
            <consortium name="The Broad Institute Genomics Platform"/>
            <consortium name="The Broad Institute Genome Sequencing Center for Infectious Disease"/>
            <person name="Wu L."/>
            <person name="Ma J."/>
        </authorList>
    </citation>
    <scope>NUCLEOTIDE SEQUENCE [LARGE SCALE GENOMIC DNA]</scope>
    <source>
        <strain evidence="3">TISTR 932</strain>
    </source>
</reference>
<dbReference type="Gene3D" id="2.30.40.10">
    <property type="entry name" value="Urease, subunit C, domain 1"/>
    <property type="match status" value="1"/>
</dbReference>
<dbReference type="RefSeq" id="WP_379979144.1">
    <property type="nucleotide sequence ID" value="NZ_JBHUMO010000007.1"/>
</dbReference>
<dbReference type="InterPro" id="IPR013108">
    <property type="entry name" value="Amidohydro_3"/>
</dbReference>
<dbReference type="Proteomes" id="UP001597427">
    <property type="component" value="Unassembled WGS sequence"/>
</dbReference>
<dbReference type="InterPro" id="IPR011059">
    <property type="entry name" value="Metal-dep_hydrolase_composite"/>
</dbReference>
<dbReference type="Pfam" id="PF07969">
    <property type="entry name" value="Amidohydro_3"/>
    <property type="match status" value="1"/>
</dbReference>
<organism evidence="2 3">
    <name type="scientific">Enterococcus camelliae</name>
    <dbReference type="NCBI Taxonomy" id="453959"/>
    <lineage>
        <taxon>Bacteria</taxon>
        <taxon>Bacillati</taxon>
        <taxon>Bacillota</taxon>
        <taxon>Bacilli</taxon>
        <taxon>Lactobacillales</taxon>
        <taxon>Enterococcaceae</taxon>
        <taxon>Enterococcus</taxon>
    </lineage>
</organism>
<proteinExistence type="predicted"/>
<dbReference type="InterPro" id="IPR032466">
    <property type="entry name" value="Metal_Hydrolase"/>
</dbReference>
<name>A0ABW5TG65_9ENTE</name>
<keyword evidence="3" id="KW-1185">Reference proteome</keyword>
<dbReference type="InterPro" id="IPR052349">
    <property type="entry name" value="Metallo-hydrolase_Enzymes"/>
</dbReference>